<reference evidence="2" key="1">
    <citation type="journal article" date="2022" name="Mol. Ecol. Resour.">
        <title>The genomes of chicory, endive, great burdock and yacon provide insights into Asteraceae palaeo-polyploidization history and plant inulin production.</title>
        <authorList>
            <person name="Fan W."/>
            <person name="Wang S."/>
            <person name="Wang H."/>
            <person name="Wang A."/>
            <person name="Jiang F."/>
            <person name="Liu H."/>
            <person name="Zhao H."/>
            <person name="Xu D."/>
            <person name="Zhang Y."/>
        </authorList>
    </citation>
    <scope>NUCLEOTIDE SEQUENCE [LARGE SCALE GENOMIC DNA]</scope>
    <source>
        <strain evidence="2">cv. Niubang</strain>
    </source>
</reference>
<protein>
    <submittedName>
        <fullName evidence="1">Uncharacterized protein</fullName>
    </submittedName>
</protein>
<gene>
    <name evidence="1" type="ORF">L6452_37518</name>
</gene>
<organism evidence="1 2">
    <name type="scientific">Arctium lappa</name>
    <name type="common">Greater burdock</name>
    <name type="synonym">Lappa major</name>
    <dbReference type="NCBI Taxonomy" id="4217"/>
    <lineage>
        <taxon>Eukaryota</taxon>
        <taxon>Viridiplantae</taxon>
        <taxon>Streptophyta</taxon>
        <taxon>Embryophyta</taxon>
        <taxon>Tracheophyta</taxon>
        <taxon>Spermatophyta</taxon>
        <taxon>Magnoliopsida</taxon>
        <taxon>eudicotyledons</taxon>
        <taxon>Gunneridae</taxon>
        <taxon>Pentapetalae</taxon>
        <taxon>asterids</taxon>
        <taxon>campanulids</taxon>
        <taxon>Asterales</taxon>
        <taxon>Asteraceae</taxon>
        <taxon>Carduoideae</taxon>
        <taxon>Cardueae</taxon>
        <taxon>Arctiinae</taxon>
        <taxon>Arctium</taxon>
    </lineage>
</organism>
<accession>A0ACB8Y3P0</accession>
<comment type="caution">
    <text evidence="1">The sequence shown here is derived from an EMBL/GenBank/DDBJ whole genome shotgun (WGS) entry which is preliminary data.</text>
</comment>
<dbReference type="Proteomes" id="UP001055879">
    <property type="component" value="Linkage Group LG14"/>
</dbReference>
<sequence>MSATDGAADVEIAAVAVDQANGTTVNGVEDNGVVARSRRRRHRRGCSNRHRRNIPLEASINDYRTSLIFTDAEDHSSAYFSASVGSSGIFWYNRCHGVYVSEEVDLESGELEAKVHSSGNYAKQCRICHLNFERGDDDDEDDDDDDRGYAMELGCDCKGDLGTAHQKCAVTWFLIKGSLNCEICGAIAQNLCFQPIEEVNYDDYAAAEVQTPEHEHESVWLTEPVSEPESSVYSHWFVNGVLTCMVLAFVIYWLVHYHNSD</sequence>
<evidence type="ECO:0000313" key="2">
    <source>
        <dbReference type="Proteomes" id="UP001055879"/>
    </source>
</evidence>
<name>A0ACB8Y3P0_ARCLA</name>
<proteinExistence type="predicted"/>
<evidence type="ECO:0000313" key="1">
    <source>
        <dbReference type="EMBL" id="KAI3678233.1"/>
    </source>
</evidence>
<reference evidence="1 2" key="2">
    <citation type="journal article" date="2022" name="Mol. Ecol. Resour.">
        <title>The genomes of chicory, endive, great burdock and yacon provide insights into Asteraceae paleo-polyploidization history and plant inulin production.</title>
        <authorList>
            <person name="Fan W."/>
            <person name="Wang S."/>
            <person name="Wang H."/>
            <person name="Wang A."/>
            <person name="Jiang F."/>
            <person name="Liu H."/>
            <person name="Zhao H."/>
            <person name="Xu D."/>
            <person name="Zhang Y."/>
        </authorList>
    </citation>
    <scope>NUCLEOTIDE SEQUENCE [LARGE SCALE GENOMIC DNA]</scope>
    <source>
        <strain evidence="2">cv. Niubang</strain>
    </source>
</reference>
<dbReference type="EMBL" id="CM042060">
    <property type="protein sequence ID" value="KAI3678233.1"/>
    <property type="molecule type" value="Genomic_DNA"/>
</dbReference>
<keyword evidence="2" id="KW-1185">Reference proteome</keyword>